<evidence type="ECO:0000256" key="2">
    <source>
        <dbReference type="ARBA" id="ARBA00022630"/>
    </source>
</evidence>
<dbReference type="RefSeq" id="WP_053167438.1">
    <property type="nucleotide sequence ID" value="NZ_LGUV01000001.1"/>
</dbReference>
<dbReference type="GO" id="GO:0071949">
    <property type="term" value="F:FAD binding"/>
    <property type="evidence" value="ECO:0007669"/>
    <property type="project" value="InterPro"/>
</dbReference>
<dbReference type="InterPro" id="IPR002938">
    <property type="entry name" value="FAD-bd"/>
</dbReference>
<dbReference type="PANTHER" id="PTHR43004">
    <property type="entry name" value="TRK SYSTEM POTASSIUM UPTAKE PROTEIN"/>
    <property type="match status" value="1"/>
</dbReference>
<evidence type="ECO:0000259" key="4">
    <source>
        <dbReference type="Pfam" id="PF01494"/>
    </source>
</evidence>
<gene>
    <name evidence="5" type="ORF">ADK75_01685</name>
</gene>
<feature type="domain" description="FAD-binding" evidence="4">
    <location>
        <begin position="15"/>
        <end position="353"/>
    </location>
</feature>
<evidence type="ECO:0000313" key="5">
    <source>
        <dbReference type="EMBL" id="KOG58119.1"/>
    </source>
</evidence>
<dbReference type="PATRIC" id="fig|1961.12.peg.358"/>
<keyword evidence="2" id="KW-0285">Flavoprotein</keyword>
<dbReference type="Gene3D" id="3.30.70.2450">
    <property type="match status" value="1"/>
</dbReference>
<comment type="caution">
    <text evidence="5">The sequence shown here is derived from an EMBL/GenBank/DDBJ whole genome shotgun (WGS) entry which is preliminary data.</text>
</comment>
<organism evidence="5 6">
    <name type="scientific">Streptomyces virginiae</name>
    <name type="common">Streptomyces cinnamonensis</name>
    <dbReference type="NCBI Taxonomy" id="1961"/>
    <lineage>
        <taxon>Bacteria</taxon>
        <taxon>Bacillati</taxon>
        <taxon>Actinomycetota</taxon>
        <taxon>Actinomycetes</taxon>
        <taxon>Kitasatosporales</taxon>
        <taxon>Streptomycetaceae</taxon>
        <taxon>Streptomyces</taxon>
    </lineage>
</organism>
<comment type="cofactor">
    <cofactor evidence="1">
        <name>FAD</name>
        <dbReference type="ChEBI" id="CHEBI:57692"/>
    </cofactor>
</comment>
<dbReference type="PRINTS" id="PR00420">
    <property type="entry name" value="RNGMNOXGNASE"/>
</dbReference>
<dbReference type="Gene3D" id="3.40.30.120">
    <property type="match status" value="1"/>
</dbReference>
<dbReference type="PANTHER" id="PTHR43004:SF19">
    <property type="entry name" value="BINDING MONOOXYGENASE, PUTATIVE (JCVI)-RELATED"/>
    <property type="match status" value="1"/>
</dbReference>
<sequence>MNRPPDGPRPAPTHAQVLVVGGGPVGMLLAAELGHHGVSTLVLEAEPRTVDQPKAGTLHARTVQGLARRGHLHAPAATEDRLGRSAADAFHFAGMPGLVITAPATEPGPIVGRSQADLERDFEQRARERGVTVLRGHRVTDIGQGPDAVEVTTQGPDGVRHFTAEYAVGADGARSTVRELIGFAEDTHPATVSALLGLVRLTDPDSVPYGWHRTPRGWTVAGVNPYGHSRFITIDFRGPHPDRHSPLTLDELRREGERILGHGVPMADPLFFSRFSDFTRLVRDYRQGRVFLAGDAAHVHFPVGGQGLNLGLQDALNLSWKLAHTLAGTAGKDLLDTYDAERRPAGARVIDNTRAQLALMRPDPGLDPLRDLVGGLLGLDDVNTHIGHMISAQETVYPARTGRGSRWEGQFLPNLPLTTDDGPTDLTRLLLPGRPLLLLLGEAGAVHRAPGDGWAHVLRTVSATTARPLPWDAVLVRPDGYIAWAPDGGSLTGTLRQWYGEPR</sequence>
<dbReference type="Gene3D" id="3.50.50.60">
    <property type="entry name" value="FAD/NAD(P)-binding domain"/>
    <property type="match status" value="2"/>
</dbReference>
<accession>A0A0L8N5Z5</accession>
<proteinExistence type="predicted"/>
<evidence type="ECO:0000256" key="3">
    <source>
        <dbReference type="ARBA" id="ARBA00022827"/>
    </source>
</evidence>
<dbReference type="EMBL" id="LGUV01000001">
    <property type="protein sequence ID" value="KOG58119.1"/>
    <property type="molecule type" value="Genomic_DNA"/>
</dbReference>
<dbReference type="InterPro" id="IPR036188">
    <property type="entry name" value="FAD/NAD-bd_sf"/>
</dbReference>
<dbReference type="AlphaFoldDB" id="A0A0L8N5Z5"/>
<evidence type="ECO:0000256" key="1">
    <source>
        <dbReference type="ARBA" id="ARBA00001974"/>
    </source>
</evidence>
<name>A0A0L8N5Z5_STRVG</name>
<dbReference type="Proteomes" id="UP000037084">
    <property type="component" value="Unassembled WGS sequence"/>
</dbReference>
<protein>
    <recommendedName>
        <fullName evidence="4">FAD-binding domain-containing protein</fullName>
    </recommendedName>
</protein>
<evidence type="ECO:0000313" key="6">
    <source>
        <dbReference type="Proteomes" id="UP000037084"/>
    </source>
</evidence>
<reference evidence="6" key="1">
    <citation type="submission" date="2015-07" db="EMBL/GenBank/DDBJ databases">
        <authorList>
            <consortium name="Consortium for Microbial Forensics and Genomics (microFORGE)"/>
            <person name="Knight B.M."/>
            <person name="Roberts D.P."/>
            <person name="Lin D."/>
            <person name="Hari K."/>
            <person name="Fletcher J."/>
            <person name="Melcher U."/>
            <person name="Blagden T."/>
            <person name="Winegar R.A."/>
        </authorList>
    </citation>
    <scope>NUCLEOTIDE SEQUENCE [LARGE SCALE GENOMIC DNA]</scope>
    <source>
        <strain evidence="6">NRRL B-1447</strain>
    </source>
</reference>
<dbReference type="GO" id="GO:0016709">
    <property type="term" value="F:oxidoreductase activity, acting on paired donors, with incorporation or reduction of molecular oxygen, NAD(P)H as one donor, and incorporation of one atom of oxygen"/>
    <property type="evidence" value="ECO:0007669"/>
    <property type="project" value="UniProtKB-ARBA"/>
</dbReference>
<keyword evidence="3" id="KW-0274">FAD</keyword>
<dbReference type="SUPFAM" id="SSF51905">
    <property type="entry name" value="FAD/NAD(P)-binding domain"/>
    <property type="match status" value="1"/>
</dbReference>
<dbReference type="InterPro" id="IPR050641">
    <property type="entry name" value="RIFMO-like"/>
</dbReference>
<dbReference type="OrthoDB" id="8670884at2"/>
<dbReference type="Pfam" id="PF21274">
    <property type="entry name" value="Rng_hyd_C"/>
    <property type="match status" value="1"/>
</dbReference>
<dbReference type="Pfam" id="PF01494">
    <property type="entry name" value="FAD_binding_3"/>
    <property type="match status" value="1"/>
</dbReference>